<feature type="transmembrane region" description="Helical" evidence="7">
    <location>
        <begin position="27"/>
        <end position="47"/>
    </location>
</feature>
<sequence>MGKFFIKLYLFLREIFASISFYRLRFFFSILSISLGVGTMALIIAATEGANKKAYKIFGIFGPDAILIIGGGEKKEIRQHTYTLTLDDVNAIKHHISGVYEVIPMVFVRSVLVKYKNKKWETRVLLGTIPDYFPSWKWSIIEGSAFTKEDVVFKRMVAVLGIKVKNELFGNNSPIGQTIIINGRPVKVIGVLAERGGATGRKHLDDRVVMPLTTVMDRFLNEDKYINLIRVRTHSDLKQTAENIRKLLRYLHQLGPVEEDDFQMFTAEEVWQFLKIFSGSLILFLGTAGFIALIVGGFILANLSYLAIRQRAKEIGIKRAYGAKKIHIAFSFLTEIIFTTLLGGGLGMIFAFIAGIILEKFGKIPMFFSLKVWLLALGLSLIIGLFSGLKPALKAAHLKPIEAIRG</sequence>
<accession>A0A7C0U2H2</accession>
<feature type="domain" description="ABC3 transporter permease C-terminal" evidence="8">
    <location>
        <begin position="288"/>
        <end position="400"/>
    </location>
</feature>
<evidence type="ECO:0000256" key="5">
    <source>
        <dbReference type="ARBA" id="ARBA00023136"/>
    </source>
</evidence>
<name>A0A7C0U2H2_DESA2</name>
<comment type="caution">
    <text evidence="10">The sequence shown here is derived from an EMBL/GenBank/DDBJ whole genome shotgun (WGS) entry which is preliminary data.</text>
</comment>
<evidence type="ECO:0000259" key="8">
    <source>
        <dbReference type="Pfam" id="PF02687"/>
    </source>
</evidence>
<feature type="transmembrane region" description="Helical" evidence="7">
    <location>
        <begin position="281"/>
        <end position="308"/>
    </location>
</feature>
<evidence type="ECO:0000256" key="4">
    <source>
        <dbReference type="ARBA" id="ARBA00022989"/>
    </source>
</evidence>
<evidence type="ECO:0000256" key="6">
    <source>
        <dbReference type="ARBA" id="ARBA00038076"/>
    </source>
</evidence>
<dbReference type="GO" id="GO:0022857">
    <property type="term" value="F:transmembrane transporter activity"/>
    <property type="evidence" value="ECO:0007669"/>
    <property type="project" value="TreeGrafter"/>
</dbReference>
<protein>
    <submittedName>
        <fullName evidence="10">ABC transporter permease</fullName>
    </submittedName>
</protein>
<dbReference type="Pfam" id="PF02687">
    <property type="entry name" value="FtsX"/>
    <property type="match status" value="1"/>
</dbReference>
<feature type="domain" description="MacB-like periplasmic core" evidence="9">
    <location>
        <begin position="27"/>
        <end position="246"/>
    </location>
</feature>
<evidence type="ECO:0000313" key="10">
    <source>
        <dbReference type="EMBL" id="HDD44174.1"/>
    </source>
</evidence>
<dbReference type="EMBL" id="DRBS01000188">
    <property type="protein sequence ID" value="HDD44174.1"/>
    <property type="molecule type" value="Genomic_DNA"/>
</dbReference>
<dbReference type="InterPro" id="IPR003838">
    <property type="entry name" value="ABC3_permease_C"/>
</dbReference>
<keyword evidence="4 7" id="KW-1133">Transmembrane helix</keyword>
<evidence type="ECO:0000256" key="7">
    <source>
        <dbReference type="SAM" id="Phobius"/>
    </source>
</evidence>
<keyword evidence="5 7" id="KW-0472">Membrane</keyword>
<dbReference type="InterPro" id="IPR050250">
    <property type="entry name" value="Macrolide_Exporter_MacB"/>
</dbReference>
<evidence type="ECO:0000256" key="3">
    <source>
        <dbReference type="ARBA" id="ARBA00022692"/>
    </source>
</evidence>
<evidence type="ECO:0000256" key="1">
    <source>
        <dbReference type="ARBA" id="ARBA00004651"/>
    </source>
</evidence>
<dbReference type="InterPro" id="IPR025857">
    <property type="entry name" value="MacB_PCD"/>
</dbReference>
<dbReference type="AlphaFoldDB" id="A0A7C0U2H2"/>
<evidence type="ECO:0000259" key="9">
    <source>
        <dbReference type="Pfam" id="PF12704"/>
    </source>
</evidence>
<reference evidence="10" key="1">
    <citation type="journal article" date="2020" name="mSystems">
        <title>Genome- and Community-Level Interaction Insights into Carbon Utilization and Element Cycling Functions of Hydrothermarchaeota in Hydrothermal Sediment.</title>
        <authorList>
            <person name="Zhou Z."/>
            <person name="Liu Y."/>
            <person name="Xu W."/>
            <person name="Pan J."/>
            <person name="Luo Z.H."/>
            <person name="Li M."/>
        </authorList>
    </citation>
    <scope>NUCLEOTIDE SEQUENCE [LARGE SCALE GENOMIC DNA]</scope>
    <source>
        <strain evidence="10">HyVt-233</strain>
    </source>
</reference>
<feature type="transmembrane region" description="Helical" evidence="7">
    <location>
        <begin position="329"/>
        <end position="358"/>
    </location>
</feature>
<comment type="similarity">
    <text evidence="6">Belongs to the ABC-4 integral membrane protein family.</text>
</comment>
<organism evidence="10">
    <name type="scientific">Desulfofervidus auxilii</name>
    <dbReference type="NCBI Taxonomy" id="1621989"/>
    <lineage>
        <taxon>Bacteria</taxon>
        <taxon>Pseudomonadati</taxon>
        <taxon>Thermodesulfobacteriota</taxon>
        <taxon>Candidatus Desulfofervidia</taxon>
        <taxon>Candidatus Desulfofervidales</taxon>
        <taxon>Candidatus Desulfofervidaceae</taxon>
        <taxon>Candidatus Desulfofervidus</taxon>
    </lineage>
</organism>
<keyword evidence="3 7" id="KW-0812">Transmembrane</keyword>
<gene>
    <name evidence="10" type="ORF">ENG63_04860</name>
</gene>
<proteinExistence type="inferred from homology"/>
<keyword evidence="2" id="KW-1003">Cell membrane</keyword>
<dbReference type="PANTHER" id="PTHR30572">
    <property type="entry name" value="MEMBRANE COMPONENT OF TRANSPORTER-RELATED"/>
    <property type="match status" value="1"/>
</dbReference>
<dbReference type="GO" id="GO:0005886">
    <property type="term" value="C:plasma membrane"/>
    <property type="evidence" value="ECO:0007669"/>
    <property type="project" value="UniProtKB-SubCell"/>
</dbReference>
<comment type="subcellular location">
    <subcellularLocation>
        <location evidence="1">Cell membrane</location>
        <topology evidence="1">Multi-pass membrane protein</topology>
    </subcellularLocation>
</comment>
<feature type="transmembrane region" description="Helical" evidence="7">
    <location>
        <begin position="370"/>
        <end position="389"/>
    </location>
</feature>
<dbReference type="Pfam" id="PF12704">
    <property type="entry name" value="MacB_PCD"/>
    <property type="match status" value="1"/>
</dbReference>
<dbReference type="Proteomes" id="UP000886289">
    <property type="component" value="Unassembled WGS sequence"/>
</dbReference>
<dbReference type="PANTHER" id="PTHR30572:SF4">
    <property type="entry name" value="ABC TRANSPORTER PERMEASE YTRF"/>
    <property type="match status" value="1"/>
</dbReference>
<evidence type="ECO:0000256" key="2">
    <source>
        <dbReference type="ARBA" id="ARBA00022475"/>
    </source>
</evidence>